<evidence type="ECO:0000259" key="2">
    <source>
        <dbReference type="Pfam" id="PF26640"/>
    </source>
</evidence>
<dbReference type="STRING" id="139420.A0A371CIW8"/>
<evidence type="ECO:0000259" key="1">
    <source>
        <dbReference type="Pfam" id="PF06985"/>
    </source>
</evidence>
<feature type="domain" description="Heterokaryon incompatibility" evidence="1">
    <location>
        <begin position="24"/>
        <end position="162"/>
    </location>
</feature>
<dbReference type="InterPro" id="IPR010730">
    <property type="entry name" value="HET"/>
</dbReference>
<protein>
    <submittedName>
        <fullName evidence="3">HET-domain-containing protein</fullName>
    </submittedName>
</protein>
<dbReference type="OrthoDB" id="2726860at2759"/>
<dbReference type="EMBL" id="KZ857575">
    <property type="protein sequence ID" value="RDX40210.1"/>
    <property type="molecule type" value="Genomic_DNA"/>
</dbReference>
<name>A0A371CIW8_9APHY</name>
<dbReference type="AlphaFoldDB" id="A0A371CIW8"/>
<evidence type="ECO:0000313" key="3">
    <source>
        <dbReference type="EMBL" id="RDX40210.1"/>
    </source>
</evidence>
<dbReference type="PANTHER" id="PTHR10622">
    <property type="entry name" value="HET DOMAIN-CONTAINING PROTEIN"/>
    <property type="match status" value="1"/>
</dbReference>
<dbReference type="Pfam" id="PF26640">
    <property type="entry name" value="DUF8212"/>
    <property type="match status" value="1"/>
</dbReference>
<dbReference type="InterPro" id="IPR058525">
    <property type="entry name" value="DUF8212"/>
</dbReference>
<dbReference type="Proteomes" id="UP000256964">
    <property type="component" value="Unassembled WGS sequence"/>
</dbReference>
<dbReference type="PANTHER" id="PTHR10622:SF10">
    <property type="entry name" value="HET DOMAIN-CONTAINING PROTEIN"/>
    <property type="match status" value="1"/>
</dbReference>
<reference evidence="3 4" key="1">
    <citation type="journal article" date="2018" name="Biotechnol. Biofuels">
        <title>Integrative visual omics of the white-rot fungus Polyporus brumalis exposes the biotechnological potential of its oxidative enzymes for delignifying raw plant biomass.</title>
        <authorList>
            <person name="Miyauchi S."/>
            <person name="Rancon A."/>
            <person name="Drula E."/>
            <person name="Hage H."/>
            <person name="Chaduli D."/>
            <person name="Favel A."/>
            <person name="Grisel S."/>
            <person name="Henrissat B."/>
            <person name="Herpoel-Gimbert I."/>
            <person name="Ruiz-Duenas F.J."/>
            <person name="Chevret D."/>
            <person name="Hainaut M."/>
            <person name="Lin J."/>
            <person name="Wang M."/>
            <person name="Pangilinan J."/>
            <person name="Lipzen A."/>
            <person name="Lesage-Meessen L."/>
            <person name="Navarro D."/>
            <person name="Riley R."/>
            <person name="Grigoriev I.V."/>
            <person name="Zhou S."/>
            <person name="Raouche S."/>
            <person name="Rosso M.N."/>
        </authorList>
    </citation>
    <scope>NUCLEOTIDE SEQUENCE [LARGE SCALE GENOMIC DNA]</scope>
    <source>
        <strain evidence="3 4">BRFM 1820</strain>
    </source>
</reference>
<accession>A0A371CIW8</accession>
<proteinExistence type="predicted"/>
<sequence>MWLLSTDRADLHPFTSPEDVADGYAALSHVWDAEEQSFQDVQMIRERCAKEGKNPREVVCGKIRRCCQLAESHGYKWVWIDTCCIDKMSSAELSEAINSMFRYYALAGICYGYLRDVSATTISQQGTDSELDRNEVDLDLQRQRHSAILGSIWFMRGWTLQELIAPRFFLFVSQSWDVMSTKADLAELLEETYSIPAAVLRLQVSHTEFSISQRMSWFGRRKTTRREDEAYCLLGIFGIHLTTLYGEGRSAFRRLQEALMRQSTDTTLFAWPGYNVALAISSSLLAPSPSEFTLCSYFTPSILTPKLPSILYTPPTRRSPSRNHAILRWLPTTRPKFITFSMYPYGILAFLPIIVLKGRIFADLYWTSGGRRVLLCLEEDPDSPAHASPHPFYRIRRGLRHGPGFTWLDDDDRGEPGRYAIRGQVVHASWQEVLIKHQPSPHRFRPGQLPDITTAFIPPVTDQLTLDPPFRFDDAHIRKLMRELAPHGGTVQIRDAKSWPADSDILAVYDCRLFNIEVGQCRQGRSSGDHSRHASLAQVWARALRADGYDSKVGHDCPEDHVTRWPALQKTFVTWQGKGNVYDLQETKYFSRSAVVLSFAPCPISPERTLSLDVSFSKQERIVPLVLQAETGHDITPNPFLDVSPITPLSASSAELPGAGHPTASL</sequence>
<gene>
    <name evidence="3" type="ORF">OH76DRAFT_377031</name>
</gene>
<keyword evidence="4" id="KW-1185">Reference proteome</keyword>
<feature type="domain" description="DUF8212" evidence="2">
    <location>
        <begin position="251"/>
        <end position="358"/>
    </location>
</feature>
<evidence type="ECO:0000313" key="4">
    <source>
        <dbReference type="Proteomes" id="UP000256964"/>
    </source>
</evidence>
<organism evidence="3 4">
    <name type="scientific">Lentinus brumalis</name>
    <dbReference type="NCBI Taxonomy" id="2498619"/>
    <lineage>
        <taxon>Eukaryota</taxon>
        <taxon>Fungi</taxon>
        <taxon>Dikarya</taxon>
        <taxon>Basidiomycota</taxon>
        <taxon>Agaricomycotina</taxon>
        <taxon>Agaricomycetes</taxon>
        <taxon>Polyporales</taxon>
        <taxon>Polyporaceae</taxon>
        <taxon>Lentinus</taxon>
    </lineage>
</organism>
<dbReference type="Pfam" id="PF06985">
    <property type="entry name" value="HET"/>
    <property type="match status" value="1"/>
</dbReference>